<evidence type="ECO:0000313" key="4">
    <source>
        <dbReference type="Proteomes" id="UP000291591"/>
    </source>
</evidence>
<feature type="compositionally biased region" description="Basic and acidic residues" evidence="1">
    <location>
        <begin position="56"/>
        <end position="67"/>
    </location>
</feature>
<evidence type="ECO:0000256" key="1">
    <source>
        <dbReference type="SAM" id="MobiDB-lite"/>
    </source>
</evidence>
<feature type="domain" description="Putative regulatory protein FmdB zinc ribbon" evidence="2">
    <location>
        <begin position="1"/>
        <end position="41"/>
    </location>
</feature>
<dbReference type="SMART" id="SM00834">
    <property type="entry name" value="CxxC_CXXC_SSSS"/>
    <property type="match status" value="1"/>
</dbReference>
<evidence type="ECO:0000259" key="2">
    <source>
        <dbReference type="SMART" id="SM00834"/>
    </source>
</evidence>
<dbReference type="EMBL" id="SHKL01000001">
    <property type="protein sequence ID" value="RZT85965.1"/>
    <property type="molecule type" value="Genomic_DNA"/>
</dbReference>
<organism evidence="3 4">
    <name type="scientific">Pseudonocardia sediminis</name>
    <dbReference type="NCBI Taxonomy" id="1397368"/>
    <lineage>
        <taxon>Bacteria</taxon>
        <taxon>Bacillati</taxon>
        <taxon>Actinomycetota</taxon>
        <taxon>Actinomycetes</taxon>
        <taxon>Pseudonocardiales</taxon>
        <taxon>Pseudonocardiaceae</taxon>
        <taxon>Pseudonocardia</taxon>
    </lineage>
</organism>
<name>A0A4Q7UW05_PSEST</name>
<dbReference type="Proteomes" id="UP000291591">
    <property type="component" value="Unassembled WGS sequence"/>
</dbReference>
<gene>
    <name evidence="3" type="ORF">EV383_2853</name>
</gene>
<feature type="region of interest" description="Disordered" evidence="1">
    <location>
        <begin position="56"/>
        <end position="94"/>
    </location>
</feature>
<protein>
    <recommendedName>
        <fullName evidence="2">Putative regulatory protein FmdB zinc ribbon domain-containing protein</fullName>
    </recommendedName>
</protein>
<accession>A0A4Q7UW05</accession>
<dbReference type="InterPro" id="IPR013429">
    <property type="entry name" value="Regulatory_FmdB_Zinc_ribbon"/>
</dbReference>
<dbReference type="OrthoDB" id="9792898at2"/>
<proteinExistence type="predicted"/>
<dbReference type="RefSeq" id="WP_130290345.1">
    <property type="nucleotide sequence ID" value="NZ_SHKL01000001.1"/>
</dbReference>
<reference evidence="3 4" key="1">
    <citation type="submission" date="2019-02" db="EMBL/GenBank/DDBJ databases">
        <title>Sequencing the genomes of 1000 actinobacteria strains.</title>
        <authorList>
            <person name="Klenk H.-P."/>
        </authorList>
    </citation>
    <scope>NUCLEOTIDE SEQUENCE [LARGE SCALE GENOMIC DNA]</scope>
    <source>
        <strain evidence="3 4">DSM 45779</strain>
    </source>
</reference>
<evidence type="ECO:0000313" key="3">
    <source>
        <dbReference type="EMBL" id="RZT85965.1"/>
    </source>
</evidence>
<comment type="caution">
    <text evidence="3">The sequence shown here is derived from an EMBL/GenBank/DDBJ whole genome shotgun (WGS) entry which is preliminary data.</text>
</comment>
<dbReference type="AlphaFoldDB" id="A0A4Q7UW05"/>
<keyword evidence="4" id="KW-1185">Reference proteome</keyword>
<sequence>MATYRYRCETDGPRDVVRPIGTAEGTLDCPECGVAMPRVFAVPMLALGSSSARSLIERTERSRERPDVVSAPPPAARRGPAPSTNPAWSRLPRP</sequence>